<evidence type="ECO:0000313" key="2">
    <source>
        <dbReference type="EMBL" id="CAL1274825.1"/>
    </source>
</evidence>
<sequence>MWVSKLVSSDRQYSHQVHNGGWYSDSSESMENVVQHFPCMGRSQPFVCGSRRRNNLKKWLPLSACVACLLFGMKRIWFSSAIYEEDAKVVEMKYNLEMDFERLLYYVQHPKTLCYTALSLGGNKDAKNRTDGDKIICQDQAPPLRPPCLVYSFGGNDEWSFEEEIVNFGCEVYTFDPSLKMGPHQHKPNIWFYPFGISHFNEDKFIHKEMKTWRMRTLDAIIEFLGHKNKTIDVLKMDIEGDEWNVIEDILEKGLFKKINHLCVEVHMHSGDWTRKLSVLRKLEDDGQMRFFSSRKNLVTKPRSVPGFRNRTEQLFYELAWYRDS</sequence>
<dbReference type="PANTHER" id="PTHR32026:SF10">
    <property type="entry name" value="METHYLTRANSFERASE-LIKE PROTEIN 24-RELATED"/>
    <property type="match status" value="1"/>
</dbReference>
<reference evidence="2 3" key="1">
    <citation type="submission" date="2024-04" db="EMBL/GenBank/DDBJ databases">
        <authorList>
            <person name="Rising A."/>
            <person name="Reimegard J."/>
            <person name="Sonavane S."/>
            <person name="Akerstrom W."/>
            <person name="Nylinder S."/>
            <person name="Hedman E."/>
            <person name="Kallberg Y."/>
        </authorList>
    </citation>
    <scope>NUCLEOTIDE SEQUENCE [LARGE SCALE GENOMIC DNA]</scope>
</reference>
<dbReference type="AlphaFoldDB" id="A0AAV1ZSK6"/>
<dbReference type="InterPro" id="IPR025714">
    <property type="entry name" value="Methyltranfer_dom"/>
</dbReference>
<evidence type="ECO:0000259" key="1">
    <source>
        <dbReference type="Pfam" id="PF13383"/>
    </source>
</evidence>
<evidence type="ECO:0000313" key="3">
    <source>
        <dbReference type="Proteomes" id="UP001497382"/>
    </source>
</evidence>
<keyword evidence="3" id="KW-1185">Reference proteome</keyword>
<organism evidence="2 3">
    <name type="scientific">Larinioides sclopetarius</name>
    <dbReference type="NCBI Taxonomy" id="280406"/>
    <lineage>
        <taxon>Eukaryota</taxon>
        <taxon>Metazoa</taxon>
        <taxon>Ecdysozoa</taxon>
        <taxon>Arthropoda</taxon>
        <taxon>Chelicerata</taxon>
        <taxon>Arachnida</taxon>
        <taxon>Araneae</taxon>
        <taxon>Araneomorphae</taxon>
        <taxon>Entelegynae</taxon>
        <taxon>Araneoidea</taxon>
        <taxon>Araneidae</taxon>
        <taxon>Larinioides</taxon>
    </lineage>
</organism>
<accession>A0AAV1ZSK6</accession>
<dbReference type="Pfam" id="PF13383">
    <property type="entry name" value="Methyltransf_22"/>
    <property type="match status" value="1"/>
</dbReference>
<feature type="domain" description="Methyltransferase" evidence="1">
    <location>
        <begin position="128"/>
        <end position="270"/>
    </location>
</feature>
<dbReference type="InterPro" id="IPR026913">
    <property type="entry name" value="METTL24"/>
</dbReference>
<name>A0AAV1ZSK6_9ARAC</name>
<proteinExistence type="predicted"/>
<dbReference type="PANTHER" id="PTHR32026">
    <property type="entry name" value="METHYLTRANSFERASE-LIKE PROTEIN 24"/>
    <property type="match status" value="1"/>
</dbReference>
<dbReference type="Gene3D" id="3.40.50.150">
    <property type="entry name" value="Vaccinia Virus protein VP39"/>
    <property type="match status" value="1"/>
</dbReference>
<protein>
    <recommendedName>
        <fullName evidence="1">Methyltransferase domain-containing protein</fullName>
    </recommendedName>
</protein>
<gene>
    <name evidence="2" type="ORF">LARSCL_LOCUS7727</name>
</gene>
<comment type="caution">
    <text evidence="2">The sequence shown here is derived from an EMBL/GenBank/DDBJ whole genome shotgun (WGS) entry which is preliminary data.</text>
</comment>
<dbReference type="Proteomes" id="UP001497382">
    <property type="component" value="Unassembled WGS sequence"/>
</dbReference>
<dbReference type="SUPFAM" id="SSF53335">
    <property type="entry name" value="S-adenosyl-L-methionine-dependent methyltransferases"/>
    <property type="match status" value="1"/>
</dbReference>
<dbReference type="InterPro" id="IPR029063">
    <property type="entry name" value="SAM-dependent_MTases_sf"/>
</dbReference>
<dbReference type="EMBL" id="CAXIEN010000080">
    <property type="protein sequence ID" value="CAL1274825.1"/>
    <property type="molecule type" value="Genomic_DNA"/>
</dbReference>